<accession>A0A6J4ZJP9</accession>
<keyword evidence="9" id="KW-1185">Reference proteome</keyword>
<keyword evidence="2" id="KW-1003">Cell membrane</keyword>
<feature type="transmembrane region" description="Helical" evidence="6">
    <location>
        <begin position="205"/>
        <end position="227"/>
    </location>
</feature>
<dbReference type="EMBL" id="CADIJR010000001">
    <property type="protein sequence ID" value="CAB3623904.1"/>
    <property type="molecule type" value="Genomic_DNA"/>
</dbReference>
<evidence type="ECO:0000256" key="2">
    <source>
        <dbReference type="ARBA" id="ARBA00022475"/>
    </source>
</evidence>
<feature type="transmembrane region" description="Helical" evidence="6">
    <location>
        <begin position="92"/>
        <end position="113"/>
    </location>
</feature>
<keyword evidence="3 6" id="KW-0812">Transmembrane</keyword>
<keyword evidence="4 6" id="KW-1133">Transmembrane helix</keyword>
<keyword evidence="5 6" id="KW-0472">Membrane</keyword>
<comment type="subcellular location">
    <subcellularLocation>
        <location evidence="1">Cell membrane</location>
        <topology evidence="1">Multi-pass membrane protein</topology>
    </subcellularLocation>
</comment>
<dbReference type="GO" id="GO:0005886">
    <property type="term" value="C:plasma membrane"/>
    <property type="evidence" value="ECO:0007669"/>
    <property type="project" value="UniProtKB-SubCell"/>
</dbReference>
<gene>
    <name evidence="8" type="ORF">LMG26845_00238</name>
</gene>
<evidence type="ECO:0000313" key="8">
    <source>
        <dbReference type="EMBL" id="CAB3623904.1"/>
    </source>
</evidence>
<dbReference type="Pfam" id="PF06271">
    <property type="entry name" value="RDD"/>
    <property type="match status" value="1"/>
</dbReference>
<evidence type="ECO:0000256" key="1">
    <source>
        <dbReference type="ARBA" id="ARBA00004651"/>
    </source>
</evidence>
<proteinExistence type="predicted"/>
<evidence type="ECO:0000256" key="4">
    <source>
        <dbReference type="ARBA" id="ARBA00022989"/>
    </source>
</evidence>
<organism evidence="8 9">
    <name type="scientific">Achromobacter insuavis</name>
    <dbReference type="NCBI Taxonomy" id="1287735"/>
    <lineage>
        <taxon>Bacteria</taxon>
        <taxon>Pseudomonadati</taxon>
        <taxon>Pseudomonadota</taxon>
        <taxon>Betaproteobacteria</taxon>
        <taxon>Burkholderiales</taxon>
        <taxon>Alcaligenaceae</taxon>
        <taxon>Achromobacter</taxon>
    </lineage>
</organism>
<feature type="transmembrane region" description="Helical" evidence="6">
    <location>
        <begin position="57"/>
        <end position="80"/>
    </location>
</feature>
<dbReference type="AlphaFoldDB" id="A0A6J4ZJP9"/>
<sequence>MIGNQNKTRIMQCPKCNWQNPASHTQCFSCHAPLPAPTTPSMAAANVPALPGIWSRLAASVIDAAAMIAAMFAFSAAASLSYEALLEQPRPLALALAAGLLGLLLPALMDAWGSGSPGKQLFKQRVVTRNGQSPGLLRSLWRHLMKFPLNLALPGVFHHIQQAMFGERAMHNWAAGTYVVSSRADPRAIQAALGQTRSITGAGKFLLFAAGAVVLVLAGFVLAALTLGPRDADNPVMADVRRLDRVSQPVRMLAENHYRGTGKFAATLQDLGVTRESLASSGFSNLELNPVNGVLRFTIAGPANADDASPLAGKHLVYLPELRAERKGGGIRRWQCGSDDIAASDRHYGCRHAAGAAAP</sequence>
<evidence type="ECO:0000313" key="9">
    <source>
        <dbReference type="Proteomes" id="UP000507979"/>
    </source>
</evidence>
<evidence type="ECO:0000256" key="6">
    <source>
        <dbReference type="SAM" id="Phobius"/>
    </source>
</evidence>
<feature type="domain" description="RDD" evidence="7">
    <location>
        <begin position="51"/>
        <end position="199"/>
    </location>
</feature>
<evidence type="ECO:0000256" key="5">
    <source>
        <dbReference type="ARBA" id="ARBA00023136"/>
    </source>
</evidence>
<dbReference type="Proteomes" id="UP000507979">
    <property type="component" value="Unassembled WGS sequence"/>
</dbReference>
<evidence type="ECO:0000259" key="7">
    <source>
        <dbReference type="Pfam" id="PF06271"/>
    </source>
</evidence>
<reference evidence="8 9" key="1">
    <citation type="submission" date="2020-04" db="EMBL/GenBank/DDBJ databases">
        <authorList>
            <person name="De Canck E."/>
        </authorList>
    </citation>
    <scope>NUCLEOTIDE SEQUENCE [LARGE SCALE GENOMIC DNA]</scope>
    <source>
        <strain evidence="8 9">LMG 26845</strain>
    </source>
</reference>
<evidence type="ECO:0000256" key="3">
    <source>
        <dbReference type="ARBA" id="ARBA00022692"/>
    </source>
</evidence>
<dbReference type="InterPro" id="IPR051791">
    <property type="entry name" value="Pra-immunoreactive"/>
</dbReference>
<dbReference type="InterPro" id="IPR010432">
    <property type="entry name" value="RDD"/>
</dbReference>
<name>A0A6J4ZJP9_9BURK</name>
<protein>
    <recommendedName>
        <fullName evidence="7">RDD domain-containing protein</fullName>
    </recommendedName>
</protein>
<dbReference type="PANTHER" id="PTHR36115">
    <property type="entry name" value="PROLINE-RICH ANTIGEN HOMOLOG-RELATED"/>
    <property type="match status" value="1"/>
</dbReference>